<dbReference type="Proteomes" id="UP000239001">
    <property type="component" value="Unassembled WGS sequence"/>
</dbReference>
<dbReference type="InterPro" id="IPR003959">
    <property type="entry name" value="ATPase_AAA_core"/>
</dbReference>
<dbReference type="PANTHER" id="PTHR42960">
    <property type="entry name" value="YCF46 PROTEIN"/>
    <property type="match status" value="1"/>
</dbReference>
<dbReference type="SUPFAM" id="SSF52540">
    <property type="entry name" value="P-loop containing nucleoside triphosphate hydrolases"/>
    <property type="match status" value="2"/>
</dbReference>
<reference evidence="6 7" key="2">
    <citation type="submission" date="2018-03" db="EMBL/GenBank/DDBJ databases">
        <authorList>
            <person name="Keele B.F."/>
        </authorList>
    </citation>
    <scope>NUCLEOTIDE SEQUENCE [LARGE SCALE GENOMIC DNA]</scope>
    <source>
        <strain evidence="6 7">CCALA 016</strain>
    </source>
</reference>
<name>A0A2T1LRA7_9CHRO</name>
<dbReference type="OrthoDB" id="9809379at2"/>
<dbReference type="PANTHER" id="PTHR42960:SF1">
    <property type="entry name" value="YCF46 PROTEIN"/>
    <property type="match status" value="1"/>
</dbReference>
<protein>
    <recommendedName>
        <fullName evidence="4">Uncharacterized AAA domain-containing protein ycf46</fullName>
    </recommendedName>
</protein>
<dbReference type="SMART" id="SM00382">
    <property type="entry name" value="AAA"/>
    <property type="match status" value="1"/>
</dbReference>
<organism evidence="6 7">
    <name type="scientific">Aphanothece hegewaldii CCALA 016</name>
    <dbReference type="NCBI Taxonomy" id="2107694"/>
    <lineage>
        <taxon>Bacteria</taxon>
        <taxon>Bacillati</taxon>
        <taxon>Cyanobacteriota</taxon>
        <taxon>Cyanophyceae</taxon>
        <taxon>Oscillatoriophycideae</taxon>
        <taxon>Chroococcales</taxon>
        <taxon>Aphanothecaceae</taxon>
        <taxon>Aphanothece</taxon>
    </lineage>
</organism>
<evidence type="ECO:0000256" key="2">
    <source>
        <dbReference type="ARBA" id="ARBA00022840"/>
    </source>
</evidence>
<keyword evidence="1" id="KW-0547">Nucleotide-binding</keyword>
<evidence type="ECO:0000313" key="7">
    <source>
        <dbReference type="Proteomes" id="UP000239001"/>
    </source>
</evidence>
<evidence type="ECO:0000313" key="6">
    <source>
        <dbReference type="EMBL" id="PSF31065.1"/>
    </source>
</evidence>
<gene>
    <name evidence="6" type="ORF">C7H19_23355</name>
</gene>
<dbReference type="GO" id="GO:0005524">
    <property type="term" value="F:ATP binding"/>
    <property type="evidence" value="ECO:0007669"/>
    <property type="project" value="UniProtKB-KW"/>
</dbReference>
<keyword evidence="7" id="KW-1185">Reference proteome</keyword>
<evidence type="ECO:0000256" key="4">
    <source>
        <dbReference type="ARBA" id="ARBA00040480"/>
    </source>
</evidence>
<comment type="similarity">
    <text evidence="3">Belongs to the AAA ATPase family. Highly divergent.</text>
</comment>
<dbReference type="InterPro" id="IPR027417">
    <property type="entry name" value="P-loop_NTPase"/>
</dbReference>
<evidence type="ECO:0000259" key="5">
    <source>
        <dbReference type="SMART" id="SM00382"/>
    </source>
</evidence>
<evidence type="ECO:0000256" key="3">
    <source>
        <dbReference type="ARBA" id="ARBA00038088"/>
    </source>
</evidence>
<dbReference type="GO" id="GO:0016887">
    <property type="term" value="F:ATP hydrolysis activity"/>
    <property type="evidence" value="ECO:0007669"/>
    <property type="project" value="InterPro"/>
</dbReference>
<dbReference type="EMBL" id="PXOH01000050">
    <property type="protein sequence ID" value="PSF31065.1"/>
    <property type="molecule type" value="Genomic_DNA"/>
</dbReference>
<comment type="caution">
    <text evidence="6">The sequence shown here is derived from an EMBL/GenBank/DDBJ whole genome shotgun (WGS) entry which is preliminary data.</text>
</comment>
<dbReference type="InterPro" id="IPR003593">
    <property type="entry name" value="AAA+_ATPase"/>
</dbReference>
<dbReference type="AlphaFoldDB" id="A0A2T1LRA7"/>
<keyword evidence="2" id="KW-0067">ATP-binding</keyword>
<evidence type="ECO:0000256" key="1">
    <source>
        <dbReference type="ARBA" id="ARBA00022741"/>
    </source>
</evidence>
<feature type="domain" description="AAA+ ATPase" evidence="5">
    <location>
        <begin position="266"/>
        <end position="395"/>
    </location>
</feature>
<dbReference type="InterPro" id="IPR052381">
    <property type="entry name" value="AAA_domain_protein"/>
</dbReference>
<accession>A0A2T1LRA7</accession>
<proteinExistence type="inferred from homology"/>
<dbReference type="Gene3D" id="3.40.50.300">
    <property type="entry name" value="P-loop containing nucleotide triphosphate hydrolases"/>
    <property type="match status" value="1"/>
</dbReference>
<reference evidence="6 7" key="1">
    <citation type="submission" date="2018-03" db="EMBL/GenBank/DDBJ databases">
        <title>The ancient ancestry and fast evolution of plastids.</title>
        <authorList>
            <person name="Moore K.R."/>
            <person name="Magnabosco C."/>
            <person name="Momper L."/>
            <person name="Gold D.A."/>
            <person name="Bosak T."/>
            <person name="Fournier G.P."/>
        </authorList>
    </citation>
    <scope>NUCLEOTIDE SEQUENCE [LARGE SCALE GENOMIC DNA]</scope>
    <source>
        <strain evidence="6 7">CCALA 016</strain>
    </source>
</reference>
<dbReference type="Pfam" id="PF00004">
    <property type="entry name" value="AAA"/>
    <property type="match status" value="1"/>
</dbReference>
<sequence>MERLLQQWRSLTKQGIKIIGLSCLNVDRSFVFRSFWQQAQLFQTSCYYYNKGYKHIQQLYCEESFYRFVPTGQVFDPASREQFSNGLYLIDDFANFKDLDPVEQGYREAVLQNLLDLISLQDHVFIILLSSYFSFSQRISAEIPILELSLPDVSQVKSLVMSYLAKARMGLADEINQQRLVNICCGLPRGEIQLALNTNGALAPDFPDLIRLMLSYKLRSLRQLGLEFISDPDVLEAGGLDLLQEFLTNRVAKLNEPGAVRYGLRPPKGMILLGPPGTGKSLSAKLAAKALGYPLLGLSWGNVLGSDNPDYTLARILEVADTLDRCVLLADDFDKGFTGWESGGSSRRLSQRLLTWMQERTSHVFMIATVNRIQLLPSEIKRRFDDGGIWFVDLPHLGALYHVFQLHLRKYFSTQFQHGDPWNEDVWYKILQGYKGCTPVEIANAVMRCAAQFYCELGKDERSSASIDPMVTPEQLLDQLTQFQKASIRDEADLQAIRNTAYYARPASSSDHSIFAAPNSELFDYACVK</sequence>